<proteinExistence type="predicted"/>
<organism evidence="1 2">
    <name type="scientific">Bordetella phage vB_BbrP_BB8</name>
    <dbReference type="NCBI Taxonomy" id="2587820"/>
    <lineage>
        <taxon>Viruses</taxon>
        <taxon>Duplodnaviria</taxon>
        <taxon>Heunggongvirae</taxon>
        <taxon>Uroviricota</taxon>
        <taxon>Caudoviricetes</taxon>
        <taxon>Autographivirales</taxon>
        <taxon>Autographivirales incertae sedis</taxon>
        <taxon>Vistulavirus</taxon>
        <taxon>Vistulavirus BB8</taxon>
    </lineage>
</organism>
<dbReference type="InterPro" id="IPR020335">
    <property type="entry name" value="Phage_T7_Gp13"/>
</dbReference>
<sequence>MRLATRDDCLDLAPRMREEDVQELLHLNGLGPRENLLLLFHQGETFAVVWGDEVVALFGHYGYPGMIGVPWMLASPTLSKIRKSFLSECREYVQRILSVYGKLENYVWTENEVHIKWLRWLGFEFDPPVPHGINDQPFQRFYMKE</sequence>
<protein>
    <recommendedName>
        <fullName evidence="3">Internal virion protein A</fullName>
    </recommendedName>
</protein>
<dbReference type="EMBL" id="MK984681">
    <property type="protein sequence ID" value="QDB71022.1"/>
    <property type="molecule type" value="Genomic_DNA"/>
</dbReference>
<dbReference type="Proteomes" id="UP000315813">
    <property type="component" value="Segment"/>
</dbReference>
<accession>A0A4Y5TNZ4</accession>
<evidence type="ECO:0000313" key="1">
    <source>
        <dbReference type="EMBL" id="QDB71022.1"/>
    </source>
</evidence>
<dbReference type="Pfam" id="PF11090">
    <property type="entry name" value="Phage_T7_Gp13"/>
    <property type="match status" value="1"/>
</dbReference>
<name>A0A4Y5TNZ4_9CAUD</name>
<reference evidence="1 2" key="1">
    <citation type="submission" date="2019-05" db="EMBL/GenBank/DDBJ databases">
        <authorList>
            <person name="Karczewska-Golec J."/>
            <person name="Decewicz P."/>
            <person name="Golec P."/>
        </authorList>
    </citation>
    <scope>NUCLEOTIDE SEQUENCE [LARGE SCALE GENOMIC DNA]</scope>
</reference>
<keyword evidence="2" id="KW-1185">Reference proteome</keyword>
<gene>
    <name evidence="1" type="ORF">bb8_p47</name>
</gene>
<evidence type="ECO:0008006" key="3">
    <source>
        <dbReference type="Google" id="ProtNLM"/>
    </source>
</evidence>
<evidence type="ECO:0000313" key="2">
    <source>
        <dbReference type="Proteomes" id="UP000315813"/>
    </source>
</evidence>